<gene>
    <name evidence="8" type="ORF">J2853_000048</name>
</gene>
<dbReference type="InterPro" id="IPR000412">
    <property type="entry name" value="ABC_2_transport"/>
</dbReference>
<reference evidence="8 9" key="1">
    <citation type="submission" date="2023-07" db="EMBL/GenBank/DDBJ databases">
        <title>Sequencing the genomes of 1000 actinobacteria strains.</title>
        <authorList>
            <person name="Klenk H.-P."/>
        </authorList>
    </citation>
    <scope>NUCLEOTIDE SEQUENCE [LARGE SCALE GENOMIC DNA]</scope>
    <source>
        <strain evidence="8 9">DSM 46740</strain>
    </source>
</reference>
<evidence type="ECO:0000256" key="3">
    <source>
        <dbReference type="ARBA" id="ARBA00022989"/>
    </source>
</evidence>
<dbReference type="InterPro" id="IPR051784">
    <property type="entry name" value="Nod_factor_ABC_transporter"/>
</dbReference>
<dbReference type="EMBL" id="JAUSQU010000001">
    <property type="protein sequence ID" value="MDP9840837.1"/>
    <property type="molecule type" value="Genomic_DNA"/>
</dbReference>
<sequence length="298" mass="31736">MNVKVEDTKVVDTTVTKGGALNVKALRIGLRRGWTEHMHLIRNRKELTTTIVGTVGVFALLILWIGDSPVEGTSISSGTFMTVGFLAFTVFSNGLVTLPMALVTDREEGTLLRLRTIPGGVTAYITGRAVTVLCQIVVQNTLILAVGMTLGGVTMPRDWVTLIWVTLLGTAAVVPLGAAIGCVLPGPKTAGALLGLPMMILMITSGVMLPVTYMPEVVQWISQAFPLYWQGLGMRAAFLPDSMLAAEIGGSWRLPLVGAVLAAWAVAGMLLAPSLIRRVTRRESGSRLAERQLAAQSS</sequence>
<dbReference type="Pfam" id="PF01061">
    <property type="entry name" value="ABC2_membrane"/>
    <property type="match status" value="1"/>
</dbReference>
<feature type="domain" description="ABC transmembrane type-2" evidence="7">
    <location>
        <begin position="45"/>
        <end position="279"/>
    </location>
</feature>
<keyword evidence="5" id="KW-0046">Antibiotic resistance</keyword>
<accession>A0ABT9Q275</accession>
<evidence type="ECO:0000256" key="6">
    <source>
        <dbReference type="RuleBase" id="RU361157"/>
    </source>
</evidence>
<evidence type="ECO:0000259" key="7">
    <source>
        <dbReference type="PROSITE" id="PS51012"/>
    </source>
</evidence>
<evidence type="ECO:0000256" key="1">
    <source>
        <dbReference type="ARBA" id="ARBA00004141"/>
    </source>
</evidence>
<organism evidence="8 9">
    <name type="scientific">Streptosporangium lutulentum</name>
    <dbReference type="NCBI Taxonomy" id="1461250"/>
    <lineage>
        <taxon>Bacteria</taxon>
        <taxon>Bacillati</taxon>
        <taxon>Actinomycetota</taxon>
        <taxon>Actinomycetes</taxon>
        <taxon>Streptosporangiales</taxon>
        <taxon>Streptosporangiaceae</taxon>
        <taxon>Streptosporangium</taxon>
    </lineage>
</organism>
<comment type="similarity">
    <text evidence="6">Belongs to the ABC-2 integral membrane protein family.</text>
</comment>
<feature type="transmembrane region" description="Helical" evidence="6">
    <location>
        <begin position="125"/>
        <end position="150"/>
    </location>
</feature>
<dbReference type="InterPro" id="IPR013525">
    <property type="entry name" value="ABC2_TM"/>
</dbReference>
<dbReference type="PROSITE" id="PS51012">
    <property type="entry name" value="ABC_TM2"/>
    <property type="match status" value="1"/>
</dbReference>
<keyword evidence="6" id="KW-1003">Cell membrane</keyword>
<evidence type="ECO:0000256" key="4">
    <source>
        <dbReference type="ARBA" id="ARBA00023136"/>
    </source>
</evidence>
<dbReference type="PIRSF" id="PIRSF006648">
    <property type="entry name" value="DrrB"/>
    <property type="match status" value="1"/>
</dbReference>
<keyword evidence="6" id="KW-0813">Transport</keyword>
<name>A0ABT9Q275_9ACTN</name>
<dbReference type="RefSeq" id="WP_307553647.1">
    <property type="nucleotide sequence ID" value="NZ_JAUSQU010000001.1"/>
</dbReference>
<keyword evidence="4 6" id="KW-0472">Membrane</keyword>
<comment type="subcellular location">
    <subcellularLocation>
        <location evidence="6">Cell membrane</location>
        <topology evidence="6">Multi-pass membrane protein</topology>
    </subcellularLocation>
    <subcellularLocation>
        <location evidence="1">Membrane</location>
        <topology evidence="1">Multi-pass membrane protein</topology>
    </subcellularLocation>
</comment>
<feature type="transmembrane region" description="Helical" evidence="6">
    <location>
        <begin position="78"/>
        <end position="104"/>
    </location>
</feature>
<dbReference type="PANTHER" id="PTHR43229:SF2">
    <property type="entry name" value="NODULATION PROTEIN J"/>
    <property type="match status" value="1"/>
</dbReference>
<dbReference type="InterPro" id="IPR047817">
    <property type="entry name" value="ABC2_TM_bact-type"/>
</dbReference>
<evidence type="ECO:0000256" key="5">
    <source>
        <dbReference type="ARBA" id="ARBA00023251"/>
    </source>
</evidence>
<evidence type="ECO:0000313" key="9">
    <source>
        <dbReference type="Proteomes" id="UP001225356"/>
    </source>
</evidence>
<protein>
    <recommendedName>
        <fullName evidence="6">Transport permease protein</fullName>
    </recommendedName>
</protein>
<evidence type="ECO:0000313" key="8">
    <source>
        <dbReference type="EMBL" id="MDP9840837.1"/>
    </source>
</evidence>
<keyword evidence="9" id="KW-1185">Reference proteome</keyword>
<comment type="caution">
    <text evidence="8">The sequence shown here is derived from an EMBL/GenBank/DDBJ whole genome shotgun (WGS) entry which is preliminary data.</text>
</comment>
<feature type="transmembrane region" description="Helical" evidence="6">
    <location>
        <begin position="162"/>
        <end position="184"/>
    </location>
</feature>
<keyword evidence="2 6" id="KW-0812">Transmembrane</keyword>
<proteinExistence type="inferred from homology"/>
<evidence type="ECO:0000256" key="2">
    <source>
        <dbReference type="ARBA" id="ARBA00022692"/>
    </source>
</evidence>
<feature type="transmembrane region" description="Helical" evidence="6">
    <location>
        <begin position="47"/>
        <end position="66"/>
    </location>
</feature>
<keyword evidence="3 6" id="KW-1133">Transmembrane helix</keyword>
<feature type="transmembrane region" description="Helical" evidence="6">
    <location>
        <begin position="252"/>
        <end position="272"/>
    </location>
</feature>
<feature type="transmembrane region" description="Helical" evidence="6">
    <location>
        <begin position="191"/>
        <end position="213"/>
    </location>
</feature>
<dbReference type="PANTHER" id="PTHR43229">
    <property type="entry name" value="NODULATION PROTEIN J"/>
    <property type="match status" value="1"/>
</dbReference>
<dbReference type="Proteomes" id="UP001225356">
    <property type="component" value="Unassembled WGS sequence"/>
</dbReference>